<name>A0A5M6ITC5_9PROT</name>
<dbReference type="Proteomes" id="UP000325255">
    <property type="component" value="Unassembled WGS sequence"/>
</dbReference>
<organism evidence="2 3">
    <name type="scientific">Rhodovastum atsumiense</name>
    <dbReference type="NCBI Taxonomy" id="504468"/>
    <lineage>
        <taxon>Bacteria</taxon>
        <taxon>Pseudomonadati</taxon>
        <taxon>Pseudomonadota</taxon>
        <taxon>Alphaproteobacteria</taxon>
        <taxon>Acetobacterales</taxon>
        <taxon>Acetobacteraceae</taxon>
        <taxon>Rhodovastum</taxon>
    </lineage>
</organism>
<sequence>MADSSFFGLGGFTTEAIAGGLGVGLTQLANWLLQRRAQRAAEAQAAVAARQVDRDAGFRELLEVVKTIRGELEEMREEVDRERDSRRSAEEQVRTLRDELHALRNQIHLRGLGPVPSIPGLIS</sequence>
<keyword evidence="3" id="KW-1185">Reference proteome</keyword>
<proteinExistence type="predicted"/>
<accession>A0A5M6ITC5</accession>
<dbReference type="AlphaFoldDB" id="A0A5M6ITC5"/>
<evidence type="ECO:0000313" key="3">
    <source>
        <dbReference type="Proteomes" id="UP000325255"/>
    </source>
</evidence>
<gene>
    <name evidence="2" type="ORF">F1189_13455</name>
</gene>
<comment type="caution">
    <text evidence="2">The sequence shown here is derived from an EMBL/GenBank/DDBJ whole genome shotgun (WGS) entry which is preliminary data.</text>
</comment>
<keyword evidence="1" id="KW-0175">Coiled coil</keyword>
<evidence type="ECO:0000256" key="1">
    <source>
        <dbReference type="SAM" id="Coils"/>
    </source>
</evidence>
<feature type="coiled-coil region" evidence="1">
    <location>
        <begin position="58"/>
        <end position="106"/>
    </location>
</feature>
<reference evidence="2 3" key="1">
    <citation type="submission" date="2019-09" db="EMBL/GenBank/DDBJ databases">
        <title>Genome sequence of Rhodovastum atsumiense, a diverse member of the Acetobacteraceae family of non-sulfur purple photosynthetic bacteria.</title>
        <authorList>
            <person name="Meyer T."/>
            <person name="Kyndt J."/>
        </authorList>
    </citation>
    <scope>NUCLEOTIDE SEQUENCE [LARGE SCALE GENOMIC DNA]</scope>
    <source>
        <strain evidence="2 3">DSM 21279</strain>
    </source>
</reference>
<evidence type="ECO:0000313" key="2">
    <source>
        <dbReference type="EMBL" id="KAA5611566.1"/>
    </source>
</evidence>
<protein>
    <submittedName>
        <fullName evidence="2">Uncharacterized protein</fullName>
    </submittedName>
</protein>
<dbReference type="EMBL" id="VWPK01000019">
    <property type="protein sequence ID" value="KAA5611566.1"/>
    <property type="molecule type" value="Genomic_DNA"/>
</dbReference>
<dbReference type="RefSeq" id="WP_150041340.1">
    <property type="nucleotide sequence ID" value="NZ_OW485606.1"/>
</dbReference>